<reference evidence="2 3" key="1">
    <citation type="submission" date="2016-02" db="EMBL/GenBank/DDBJ databases">
        <title>Genome analysis of coral dinoflagellate symbionts highlights evolutionary adaptations to a symbiotic lifestyle.</title>
        <authorList>
            <person name="Aranda M."/>
            <person name="Li Y."/>
            <person name="Liew Y.J."/>
            <person name="Baumgarten S."/>
            <person name="Simakov O."/>
            <person name="Wilson M."/>
            <person name="Piel J."/>
            <person name="Ashoor H."/>
            <person name="Bougouffa S."/>
            <person name="Bajic V.B."/>
            <person name="Ryu T."/>
            <person name="Ravasi T."/>
            <person name="Bayer T."/>
            <person name="Micklem G."/>
            <person name="Kim H."/>
            <person name="Bhak J."/>
            <person name="Lajeunesse T.C."/>
            <person name="Voolstra C.R."/>
        </authorList>
    </citation>
    <scope>NUCLEOTIDE SEQUENCE [LARGE SCALE GENOMIC DNA]</scope>
    <source>
        <strain evidence="2 3">CCMP2467</strain>
    </source>
</reference>
<dbReference type="OrthoDB" id="10322597at2759"/>
<evidence type="ECO:0000313" key="3">
    <source>
        <dbReference type="Proteomes" id="UP000186817"/>
    </source>
</evidence>
<gene>
    <name evidence="2" type="ORF">AK812_SmicGene7811</name>
</gene>
<feature type="compositionally biased region" description="Basic and acidic residues" evidence="1">
    <location>
        <begin position="503"/>
        <end position="521"/>
    </location>
</feature>
<feature type="region of interest" description="Disordered" evidence="1">
    <location>
        <begin position="543"/>
        <end position="562"/>
    </location>
</feature>
<dbReference type="EMBL" id="LSRX01000112">
    <property type="protein sequence ID" value="OLQ08666.1"/>
    <property type="molecule type" value="Genomic_DNA"/>
</dbReference>
<name>A0A1Q9EMJ2_SYMMI</name>
<keyword evidence="3" id="KW-1185">Reference proteome</keyword>
<dbReference type="Proteomes" id="UP000186817">
    <property type="component" value="Unassembled WGS sequence"/>
</dbReference>
<evidence type="ECO:0000313" key="2">
    <source>
        <dbReference type="EMBL" id="OLQ08666.1"/>
    </source>
</evidence>
<proteinExistence type="predicted"/>
<dbReference type="AlphaFoldDB" id="A0A1Q9EMJ2"/>
<feature type="region of interest" description="Disordered" evidence="1">
    <location>
        <begin position="499"/>
        <end position="530"/>
    </location>
</feature>
<sequence>MPNSRSKIIDESISLGFVIVKRSAQFESNSFDAVIRILLNSADPSLPVGHTKIYMLEAIGESLKLTNHSMELGTDRFSSSFIQMINLRIELQQSIIKFTLQHFEPLMKSPMIVDATLLSELIVSTHDKPLTETIEFVVEALSKISDSFSEDVEVSMPVEHALRDCLQIDGSPLGGISTDCVPHRGIVACQPTAHRCRNRDTGAAASPFCRQVQWQQRSRKSTAMQAKHDRHQKHAAADGVPCGSVAAGMAGVARNAGGAGTAGTGLEKLPRVPVSGSQREVWKASKLPKPFVWSTRADYPTKRSEAKRSLLANCWENAWVALTASDINATPTAARLLLADPAPQESITNTFAQLSACQPSAETSPGMERGTHSKQLPNLCKVLDVHAVTPTAASSRSTICRPLRKTGDICEKLFSNNISTENFPNPYQARREQLDAASAWLKGTRDFHALRVLNELMTYKLGMQLEPVCSGRLHRWRLALLPVPKTILFDASTRCHNPVLEAPDSKSQRSKGAEKAERKDAAQGAQQDFGSIATLEQISFDVRDDEIRQRSPSQRFAPLYRG</sequence>
<protein>
    <submittedName>
        <fullName evidence="2">Uncharacterized protein</fullName>
    </submittedName>
</protein>
<organism evidence="2 3">
    <name type="scientific">Symbiodinium microadriaticum</name>
    <name type="common">Dinoflagellate</name>
    <name type="synonym">Zooxanthella microadriatica</name>
    <dbReference type="NCBI Taxonomy" id="2951"/>
    <lineage>
        <taxon>Eukaryota</taxon>
        <taxon>Sar</taxon>
        <taxon>Alveolata</taxon>
        <taxon>Dinophyceae</taxon>
        <taxon>Suessiales</taxon>
        <taxon>Symbiodiniaceae</taxon>
        <taxon>Symbiodinium</taxon>
    </lineage>
</organism>
<comment type="caution">
    <text evidence="2">The sequence shown here is derived from an EMBL/GenBank/DDBJ whole genome shotgun (WGS) entry which is preliminary data.</text>
</comment>
<accession>A0A1Q9EMJ2</accession>
<evidence type="ECO:0000256" key="1">
    <source>
        <dbReference type="SAM" id="MobiDB-lite"/>
    </source>
</evidence>